<sequence>MGSKAIVSILLLVSLCVTIFVTQGVAQMQKPPTLPGLLPPGLPIDLIKCWSTIFSVEGCVLEISRSIFSGKFENIERACCKAFSALDANCWPRMFPLNPFFPPLLKDNCARIVPNSPTHN</sequence>
<feature type="signal peptide" evidence="2">
    <location>
        <begin position="1"/>
        <end position="26"/>
    </location>
</feature>
<accession>R0G1B1</accession>
<dbReference type="GO" id="GO:0080155">
    <property type="term" value="P:regulation of double fertilization forming a zygote and endosperm"/>
    <property type="evidence" value="ECO:0007669"/>
    <property type="project" value="TreeGrafter"/>
</dbReference>
<dbReference type="GO" id="GO:0031982">
    <property type="term" value="C:vesicle"/>
    <property type="evidence" value="ECO:0007669"/>
    <property type="project" value="TreeGrafter"/>
</dbReference>
<reference evidence="5" key="1">
    <citation type="journal article" date="2013" name="Nat. Genet.">
        <title>The Capsella rubella genome and the genomic consequences of rapid mating system evolution.</title>
        <authorList>
            <person name="Slotte T."/>
            <person name="Hazzouri K.M."/>
            <person name="Agren J.A."/>
            <person name="Koenig D."/>
            <person name="Maumus F."/>
            <person name="Guo Y.L."/>
            <person name="Steige K."/>
            <person name="Platts A.E."/>
            <person name="Escobar J.S."/>
            <person name="Newman L.K."/>
            <person name="Wang W."/>
            <person name="Mandakova T."/>
            <person name="Vello E."/>
            <person name="Smith L.M."/>
            <person name="Henz S.R."/>
            <person name="Steffen J."/>
            <person name="Takuno S."/>
            <person name="Brandvain Y."/>
            <person name="Coop G."/>
            <person name="Andolfatto P."/>
            <person name="Hu T.T."/>
            <person name="Blanchette M."/>
            <person name="Clark R.M."/>
            <person name="Quesneville H."/>
            <person name="Nordborg M."/>
            <person name="Gaut B.S."/>
            <person name="Lysak M.A."/>
            <person name="Jenkins J."/>
            <person name="Grimwood J."/>
            <person name="Chapman J."/>
            <person name="Prochnik S."/>
            <person name="Shu S."/>
            <person name="Rokhsar D."/>
            <person name="Schmutz J."/>
            <person name="Weigel D."/>
            <person name="Wright S.I."/>
        </authorList>
    </citation>
    <scope>NUCLEOTIDE SEQUENCE [LARGE SCALE GENOMIC DNA]</scope>
    <source>
        <strain evidence="5">cv. Monte Gargano</strain>
    </source>
</reference>
<dbReference type="GO" id="GO:0009567">
    <property type="term" value="P:double fertilization forming a zygote and endosperm"/>
    <property type="evidence" value="ECO:0007669"/>
    <property type="project" value="TreeGrafter"/>
</dbReference>
<dbReference type="AlphaFoldDB" id="R0G1B1"/>
<keyword evidence="5" id="KW-1185">Reference proteome</keyword>
<dbReference type="InterPro" id="IPR008502">
    <property type="entry name" value="Prolamin-like"/>
</dbReference>
<dbReference type="Pfam" id="PF05617">
    <property type="entry name" value="Prolamin_like"/>
    <property type="match status" value="1"/>
</dbReference>
<keyword evidence="1 2" id="KW-0732">Signal</keyword>
<proteinExistence type="predicted"/>
<evidence type="ECO:0000256" key="2">
    <source>
        <dbReference type="SAM" id="SignalP"/>
    </source>
</evidence>
<evidence type="ECO:0000256" key="1">
    <source>
        <dbReference type="ARBA" id="ARBA00022729"/>
    </source>
</evidence>
<dbReference type="EMBL" id="KB870808">
    <property type="protein sequence ID" value="EOA29187.1"/>
    <property type="molecule type" value="Genomic_DNA"/>
</dbReference>
<evidence type="ECO:0000313" key="4">
    <source>
        <dbReference type="EMBL" id="EOA29187.1"/>
    </source>
</evidence>
<dbReference type="GO" id="GO:2000008">
    <property type="term" value="P:regulation of protein localization to cell surface"/>
    <property type="evidence" value="ECO:0007669"/>
    <property type="project" value="TreeGrafter"/>
</dbReference>
<organism evidence="4 5">
    <name type="scientific">Capsella rubella</name>
    <dbReference type="NCBI Taxonomy" id="81985"/>
    <lineage>
        <taxon>Eukaryota</taxon>
        <taxon>Viridiplantae</taxon>
        <taxon>Streptophyta</taxon>
        <taxon>Embryophyta</taxon>
        <taxon>Tracheophyta</taxon>
        <taxon>Spermatophyta</taxon>
        <taxon>Magnoliopsida</taxon>
        <taxon>eudicotyledons</taxon>
        <taxon>Gunneridae</taxon>
        <taxon>Pentapetalae</taxon>
        <taxon>rosids</taxon>
        <taxon>malvids</taxon>
        <taxon>Brassicales</taxon>
        <taxon>Brassicaceae</taxon>
        <taxon>Camelineae</taxon>
        <taxon>Capsella</taxon>
    </lineage>
</organism>
<name>R0G1B1_9BRAS</name>
<protein>
    <recommendedName>
        <fullName evidence="3">Prolamin-like domain-containing protein</fullName>
    </recommendedName>
</protein>
<dbReference type="Proteomes" id="UP000029121">
    <property type="component" value="Unassembled WGS sequence"/>
</dbReference>
<feature type="domain" description="Prolamin-like" evidence="3">
    <location>
        <begin position="48"/>
        <end position="109"/>
    </location>
</feature>
<dbReference type="eggNOG" id="ENOG502S9MP">
    <property type="taxonomic scope" value="Eukaryota"/>
</dbReference>
<feature type="chain" id="PRO_5004350828" description="Prolamin-like domain-containing protein" evidence="2">
    <location>
        <begin position="27"/>
        <end position="120"/>
    </location>
</feature>
<evidence type="ECO:0000313" key="5">
    <source>
        <dbReference type="Proteomes" id="UP000029121"/>
    </source>
</evidence>
<dbReference type="OrthoDB" id="1862203at2759"/>
<dbReference type="PANTHER" id="PTHR31181:SF61">
    <property type="entry name" value="EGG CELL-SECRETED-LIKE PROTEIN (DUF1278)"/>
    <property type="match status" value="1"/>
</dbReference>
<dbReference type="KEGG" id="crb:17888277"/>
<dbReference type="GO" id="GO:0005576">
    <property type="term" value="C:extracellular region"/>
    <property type="evidence" value="ECO:0007669"/>
    <property type="project" value="TreeGrafter"/>
</dbReference>
<dbReference type="PANTHER" id="PTHR31181">
    <property type="entry name" value="EGG CELL-SECRETED PROTEIN 1.4"/>
    <property type="match status" value="1"/>
</dbReference>
<evidence type="ECO:0000259" key="3">
    <source>
        <dbReference type="Pfam" id="PF05617"/>
    </source>
</evidence>
<gene>
    <name evidence="4" type="ORF">CARUB_v10025459mg</name>
</gene>